<sequence length="101" mass="10932">MGIFSPPDLTEAVLVAVLVGGVVLTAQQLVDQMSCRDLLVGGSAVREPSNQIIERHVEDLLRGRRLLVRRVVGGHTDLPSLPMGVAKKMLLYLGLIPSQCF</sequence>
<evidence type="ECO:0000313" key="1">
    <source>
        <dbReference type="EMBL" id="SHF20342.1"/>
    </source>
</evidence>
<keyword evidence="2" id="KW-1185">Reference proteome</keyword>
<proteinExistence type="predicted"/>
<gene>
    <name evidence="1" type="ORF">SAMN05444392_11061</name>
</gene>
<name>A0A1M4ZRB6_9BACL</name>
<dbReference type="Proteomes" id="UP000184476">
    <property type="component" value="Unassembled WGS sequence"/>
</dbReference>
<accession>A0A1M4ZRB6</accession>
<reference evidence="1 2" key="1">
    <citation type="submission" date="2016-11" db="EMBL/GenBank/DDBJ databases">
        <authorList>
            <person name="Jaros S."/>
            <person name="Januszkiewicz K."/>
            <person name="Wedrychowicz H."/>
        </authorList>
    </citation>
    <scope>NUCLEOTIDE SEQUENCE [LARGE SCALE GENOMIC DNA]</scope>
    <source>
        <strain evidence="1 2">DSM 44666</strain>
    </source>
</reference>
<dbReference type="AlphaFoldDB" id="A0A1M4ZRB6"/>
<evidence type="ECO:0000313" key="2">
    <source>
        <dbReference type="Proteomes" id="UP000184476"/>
    </source>
</evidence>
<protein>
    <submittedName>
        <fullName evidence="1">Uncharacterized protein</fullName>
    </submittedName>
</protein>
<dbReference type="EMBL" id="FQVL01000010">
    <property type="protein sequence ID" value="SHF20342.1"/>
    <property type="molecule type" value="Genomic_DNA"/>
</dbReference>
<organism evidence="1 2">
    <name type="scientific">Seinonella peptonophila</name>
    <dbReference type="NCBI Taxonomy" id="112248"/>
    <lineage>
        <taxon>Bacteria</taxon>
        <taxon>Bacillati</taxon>
        <taxon>Bacillota</taxon>
        <taxon>Bacilli</taxon>
        <taxon>Bacillales</taxon>
        <taxon>Thermoactinomycetaceae</taxon>
        <taxon>Seinonella</taxon>
    </lineage>
</organism>